<keyword evidence="5" id="KW-0297">G-protein coupled receptor</keyword>
<dbReference type="Pfam" id="PF00003">
    <property type="entry name" value="7tm_3"/>
    <property type="match status" value="1"/>
</dbReference>
<evidence type="ECO:0000259" key="12">
    <source>
        <dbReference type="PROSITE" id="PS50259"/>
    </source>
</evidence>
<evidence type="ECO:0000256" key="5">
    <source>
        <dbReference type="ARBA" id="ARBA00023040"/>
    </source>
</evidence>
<organism evidence="13 14">
    <name type="scientific">Sparus aurata</name>
    <name type="common">Gilthead sea bream</name>
    <dbReference type="NCBI Taxonomy" id="8175"/>
    <lineage>
        <taxon>Eukaryota</taxon>
        <taxon>Metazoa</taxon>
        <taxon>Chordata</taxon>
        <taxon>Craniata</taxon>
        <taxon>Vertebrata</taxon>
        <taxon>Euteleostomi</taxon>
        <taxon>Actinopterygii</taxon>
        <taxon>Neopterygii</taxon>
        <taxon>Teleostei</taxon>
        <taxon>Neoteleostei</taxon>
        <taxon>Acanthomorphata</taxon>
        <taxon>Eupercaria</taxon>
        <taxon>Spariformes</taxon>
        <taxon>Sparidae</taxon>
        <taxon>Sparus</taxon>
    </lineage>
</organism>
<reference evidence="13" key="2">
    <citation type="submission" date="2025-08" db="UniProtKB">
        <authorList>
            <consortium name="Ensembl"/>
        </authorList>
    </citation>
    <scope>IDENTIFICATION</scope>
</reference>
<evidence type="ECO:0000256" key="1">
    <source>
        <dbReference type="ARBA" id="ARBA00004651"/>
    </source>
</evidence>
<dbReference type="GO" id="GO:0004930">
    <property type="term" value="F:G protein-coupled receptor activity"/>
    <property type="evidence" value="ECO:0007669"/>
    <property type="project" value="UniProtKB-KW"/>
</dbReference>
<dbReference type="OMA" id="AHESHMV"/>
<dbReference type="Proteomes" id="UP000472265">
    <property type="component" value="Chromosome 2"/>
</dbReference>
<dbReference type="Pfam" id="PF01094">
    <property type="entry name" value="ANF_receptor"/>
    <property type="match status" value="1"/>
</dbReference>
<keyword evidence="2" id="KW-1003">Cell membrane</keyword>
<feature type="transmembrane region" description="Helical" evidence="10">
    <location>
        <begin position="474"/>
        <end position="498"/>
    </location>
</feature>
<accession>A0A671U2H7</accession>
<feature type="transmembrane region" description="Helical" evidence="10">
    <location>
        <begin position="667"/>
        <end position="689"/>
    </location>
</feature>
<dbReference type="InterPro" id="IPR028082">
    <property type="entry name" value="Peripla_BP_I"/>
</dbReference>
<dbReference type="PROSITE" id="PS50259">
    <property type="entry name" value="G_PROTEIN_RECEP_F3_4"/>
    <property type="match status" value="1"/>
</dbReference>
<evidence type="ECO:0000256" key="7">
    <source>
        <dbReference type="ARBA" id="ARBA00023170"/>
    </source>
</evidence>
<name>A0A671U2H7_SPAAU</name>
<evidence type="ECO:0000256" key="3">
    <source>
        <dbReference type="ARBA" id="ARBA00022692"/>
    </source>
</evidence>
<feature type="domain" description="G-protein coupled receptors family 3 profile" evidence="12">
    <location>
        <begin position="474"/>
        <end position="739"/>
    </location>
</feature>
<dbReference type="GeneTree" id="ENSGT00940000162782"/>
<evidence type="ECO:0000256" key="11">
    <source>
        <dbReference type="SAM" id="SignalP"/>
    </source>
</evidence>
<dbReference type="InParanoid" id="A0A671U2H7"/>
<reference evidence="13" key="1">
    <citation type="submission" date="2021-04" db="EMBL/GenBank/DDBJ databases">
        <authorList>
            <consortium name="Wellcome Sanger Institute Data Sharing"/>
        </authorList>
    </citation>
    <scope>NUCLEOTIDE SEQUENCE [LARGE SCALE GENOMIC DNA]</scope>
</reference>
<dbReference type="GO" id="GO:0005886">
    <property type="term" value="C:plasma membrane"/>
    <property type="evidence" value="ECO:0007669"/>
    <property type="project" value="UniProtKB-SubCell"/>
</dbReference>
<dbReference type="PROSITE" id="PS00981">
    <property type="entry name" value="G_PROTEIN_RECEP_F3_3"/>
    <property type="match status" value="1"/>
</dbReference>
<dbReference type="PRINTS" id="PR00592">
    <property type="entry name" value="CASENSINGR"/>
</dbReference>
<evidence type="ECO:0000256" key="6">
    <source>
        <dbReference type="ARBA" id="ARBA00023136"/>
    </source>
</evidence>
<comment type="subcellular location">
    <subcellularLocation>
        <location evidence="1">Cell membrane</location>
        <topology evidence="1">Multi-pass membrane protein</topology>
    </subcellularLocation>
</comment>
<evidence type="ECO:0000256" key="9">
    <source>
        <dbReference type="ARBA" id="ARBA00023224"/>
    </source>
</evidence>
<feature type="transmembrane region" description="Helical" evidence="10">
    <location>
        <begin position="510"/>
        <end position="532"/>
    </location>
</feature>
<proteinExistence type="predicted"/>
<dbReference type="PANTHER" id="PTHR24061">
    <property type="entry name" value="CALCIUM-SENSING RECEPTOR-RELATED"/>
    <property type="match status" value="1"/>
</dbReference>
<evidence type="ECO:0000256" key="4">
    <source>
        <dbReference type="ARBA" id="ARBA00022989"/>
    </source>
</evidence>
<keyword evidence="9" id="KW-0807">Transducer</keyword>
<feature type="chain" id="PRO_5047236605" description="G-protein coupled receptors family 3 profile domain-containing protein" evidence="11">
    <location>
        <begin position="25"/>
        <end position="742"/>
    </location>
</feature>
<keyword evidence="4 10" id="KW-1133">Transmembrane helix</keyword>
<keyword evidence="7" id="KW-0675">Receptor</keyword>
<dbReference type="InterPro" id="IPR001828">
    <property type="entry name" value="ANF_lig-bd_rcpt"/>
</dbReference>
<feature type="transmembrane region" description="Helical" evidence="10">
    <location>
        <begin position="589"/>
        <end position="609"/>
    </location>
</feature>
<dbReference type="InterPro" id="IPR000068">
    <property type="entry name" value="GPCR_3_Ca_sens_rcpt-rel"/>
</dbReference>
<keyword evidence="6 10" id="KW-0472">Membrane</keyword>
<keyword evidence="8" id="KW-0325">Glycoprotein</keyword>
<feature type="transmembrane region" description="Helical" evidence="10">
    <location>
        <begin position="544"/>
        <end position="568"/>
    </location>
</feature>
<evidence type="ECO:0000313" key="14">
    <source>
        <dbReference type="Proteomes" id="UP000472265"/>
    </source>
</evidence>
<protein>
    <recommendedName>
        <fullName evidence="12">G-protein coupled receptors family 3 profile domain-containing protein</fullName>
    </recommendedName>
</protein>
<dbReference type="Ensembl" id="ENSSAUT00010008395.1">
    <property type="protein sequence ID" value="ENSSAUP00010007856.1"/>
    <property type="gene ID" value="ENSSAUG00010003902.1"/>
</dbReference>
<dbReference type="SUPFAM" id="SSF53822">
    <property type="entry name" value="Periplasmic binding protein-like I"/>
    <property type="match status" value="1"/>
</dbReference>
<dbReference type="CDD" id="cd15283">
    <property type="entry name" value="7tmC_V2R_pheromone"/>
    <property type="match status" value="1"/>
</dbReference>
<dbReference type="PRINTS" id="PR00248">
    <property type="entry name" value="GPCRMGR"/>
</dbReference>
<feature type="signal peptide" evidence="11">
    <location>
        <begin position="1"/>
        <end position="24"/>
    </location>
</feature>
<sequence>MPYTKLLLHMFFLLLYSYFSSVASSPLYPSSCQSQGQFNLSGMHKAGDVVLGGLFGMHFVSVFPDLSFTSQPQHSIFCVSFDILGFRQAQTMVFAIDEINKSTNLLPNVTLGYSLYDICVKLGIGFRAALSLVSGQEEQFILDETCTGTPPVSYFATCSCLSNREKFPSFFRTIPSDAFQVRAMIQILTHFGWTWAGLLVSDDDYGLHAARSFKSHLAHSGGGCLAYSEVLPWGDHPAEIRRIVNVMKKSTARVVIVFAHESHMVNLMEEVVRQNVTGLQWIASEAWIAATVFQNPHLMPYLPGILGIAIRQGEIPGFGEFLRQIHPDQHHNNSYGNNIVKLFWEYTFQCRFTPPAGSVDDVGTLCTGQEKLEDAETEFLDVSNLRPEYNVYKAVYALAYALDDMLQCEPGRGPFSGHSCGILQRLEPWQYLRSVSFLLDAMECTSCPEDFWSNVQRDNCEPKKNEFLSYHEPLGIGLTVASIFGTCVCAVVLGIFIYHRKTPVVRANNSELSFQLLLSLKLCYLCSLLFIGRPRLWTCQLRHAAFGISFVLCVSCILVKTMVVLAVFKASKPGGGTSIKWFGVLQQRVTVIVLTSVQAAICTVWIVSASPTPHKNTQYYNDKIVYECAVGSVVGFAVLLGYIGSLAIFSVLIAFKARNLPDTFNEAKLITFSMLIFCAVWVAFVPAYISSPGKYADAVEVFAILASSFGLLVALFGPKCYILLLRPERNTKRAVMGRSIES</sequence>
<keyword evidence="3 10" id="KW-0812">Transmembrane</keyword>
<evidence type="ECO:0000256" key="10">
    <source>
        <dbReference type="SAM" id="Phobius"/>
    </source>
</evidence>
<keyword evidence="14" id="KW-1185">Reference proteome</keyword>
<dbReference type="InterPro" id="IPR017979">
    <property type="entry name" value="GPCR_3_CS"/>
</dbReference>
<dbReference type="InterPro" id="IPR017978">
    <property type="entry name" value="GPCR_3_C"/>
</dbReference>
<reference evidence="13" key="3">
    <citation type="submission" date="2025-09" db="UniProtKB">
        <authorList>
            <consortium name="Ensembl"/>
        </authorList>
    </citation>
    <scope>IDENTIFICATION</scope>
</reference>
<dbReference type="InterPro" id="IPR000337">
    <property type="entry name" value="GPCR_3"/>
</dbReference>
<dbReference type="AlphaFoldDB" id="A0A671U2H7"/>
<evidence type="ECO:0000256" key="2">
    <source>
        <dbReference type="ARBA" id="ARBA00022475"/>
    </source>
</evidence>
<dbReference type="PANTHER" id="PTHR24061:SF418">
    <property type="entry name" value="C-FAMILY ODORANT RECEPTOR OLFCQ19-RELATED"/>
    <property type="match status" value="1"/>
</dbReference>
<feature type="transmembrane region" description="Helical" evidence="10">
    <location>
        <begin position="629"/>
        <end position="655"/>
    </location>
</feature>
<evidence type="ECO:0000313" key="13">
    <source>
        <dbReference type="Ensembl" id="ENSSAUP00010007856.1"/>
    </source>
</evidence>
<evidence type="ECO:0000256" key="8">
    <source>
        <dbReference type="ARBA" id="ARBA00023180"/>
    </source>
</evidence>
<keyword evidence="11" id="KW-0732">Signal</keyword>
<dbReference type="Gene3D" id="3.40.50.2300">
    <property type="match status" value="3"/>
</dbReference>
<feature type="transmembrane region" description="Helical" evidence="10">
    <location>
        <begin position="701"/>
        <end position="724"/>
    </location>
</feature>